<organism evidence="2 3">
    <name type="scientific">Fodinibius salipaludis</name>
    <dbReference type="NCBI Taxonomy" id="2032627"/>
    <lineage>
        <taxon>Bacteria</taxon>
        <taxon>Pseudomonadati</taxon>
        <taxon>Balneolota</taxon>
        <taxon>Balneolia</taxon>
        <taxon>Balneolales</taxon>
        <taxon>Balneolaceae</taxon>
        <taxon>Fodinibius</taxon>
    </lineage>
</organism>
<comment type="caution">
    <text evidence="2">The sequence shown here is derived from an EMBL/GenBank/DDBJ whole genome shotgun (WGS) entry which is preliminary data.</text>
</comment>
<feature type="compositionally biased region" description="Basic and acidic residues" evidence="1">
    <location>
        <begin position="28"/>
        <end position="47"/>
    </location>
</feature>
<evidence type="ECO:0000256" key="1">
    <source>
        <dbReference type="SAM" id="MobiDB-lite"/>
    </source>
</evidence>
<sequence length="152" mass="17405">MAKNSDKKKIVHAHLPQEETYTTTLTAGKHEFLGDEPKSVDGGKDEGPDPYDYLLMSLGSCTVMTIKMYVQHKGWENVEDIYMELRHNKRHDEDCQNCEDPKSRIDVIEKEVIVEGDITDEQLDKILDISQKCPVHRTLMGDIQLESSITKK</sequence>
<proteinExistence type="predicted"/>
<dbReference type="InterPro" id="IPR015946">
    <property type="entry name" value="KH_dom-like_a/b"/>
</dbReference>
<dbReference type="RefSeq" id="WP_095607106.1">
    <property type="nucleotide sequence ID" value="NZ_NSKE01000008.1"/>
</dbReference>
<evidence type="ECO:0000313" key="2">
    <source>
        <dbReference type="EMBL" id="PAU93495.1"/>
    </source>
</evidence>
<dbReference type="AlphaFoldDB" id="A0A2A2G9G6"/>
<name>A0A2A2G9G6_9BACT</name>
<dbReference type="PANTHER" id="PTHR39624:SF2">
    <property type="entry name" value="OSMC-LIKE PROTEIN"/>
    <property type="match status" value="1"/>
</dbReference>
<dbReference type="InterPro" id="IPR036102">
    <property type="entry name" value="OsmC/Ohrsf"/>
</dbReference>
<evidence type="ECO:0000313" key="3">
    <source>
        <dbReference type="Proteomes" id="UP000218831"/>
    </source>
</evidence>
<dbReference type="Gene3D" id="3.30.300.20">
    <property type="match status" value="1"/>
</dbReference>
<dbReference type="PANTHER" id="PTHR39624">
    <property type="entry name" value="PROTEIN INVOLVED IN RIMO-MEDIATED BETA-METHYLTHIOLATION OF RIBOSOMAL PROTEIN S12 YCAO"/>
    <property type="match status" value="1"/>
</dbReference>
<reference evidence="2 3" key="1">
    <citation type="submission" date="2017-08" db="EMBL/GenBank/DDBJ databases">
        <title>Aliifodinibius alkalisoli sp. nov., isolated from saline alkaline soil.</title>
        <authorList>
            <person name="Liu D."/>
            <person name="Zhang G."/>
        </authorList>
    </citation>
    <scope>NUCLEOTIDE SEQUENCE [LARGE SCALE GENOMIC DNA]</scope>
    <source>
        <strain evidence="2 3">WN023</strain>
    </source>
</reference>
<dbReference type="SUPFAM" id="SSF82784">
    <property type="entry name" value="OsmC-like"/>
    <property type="match status" value="1"/>
</dbReference>
<dbReference type="Pfam" id="PF02566">
    <property type="entry name" value="OsmC"/>
    <property type="match status" value="1"/>
</dbReference>
<dbReference type="InterPro" id="IPR003718">
    <property type="entry name" value="OsmC/Ohr_fam"/>
</dbReference>
<dbReference type="Proteomes" id="UP000218831">
    <property type="component" value="Unassembled WGS sequence"/>
</dbReference>
<gene>
    <name evidence="2" type="ORF">CK503_12245</name>
</gene>
<protein>
    <submittedName>
        <fullName evidence="2">Osmotically inducible protein C</fullName>
    </submittedName>
</protein>
<dbReference type="OrthoDB" id="9791538at2"/>
<dbReference type="EMBL" id="NSKE01000008">
    <property type="protein sequence ID" value="PAU93495.1"/>
    <property type="molecule type" value="Genomic_DNA"/>
</dbReference>
<accession>A0A2A2G9G6</accession>
<keyword evidence="3" id="KW-1185">Reference proteome</keyword>
<feature type="region of interest" description="Disordered" evidence="1">
    <location>
        <begin position="26"/>
        <end position="47"/>
    </location>
</feature>